<organism evidence="1 2">
    <name type="scientific">Pseudoalteromonas fenneropenaei</name>
    <dbReference type="NCBI Taxonomy" id="1737459"/>
    <lineage>
        <taxon>Bacteria</taxon>
        <taxon>Pseudomonadati</taxon>
        <taxon>Pseudomonadota</taxon>
        <taxon>Gammaproteobacteria</taxon>
        <taxon>Alteromonadales</taxon>
        <taxon>Pseudoalteromonadaceae</taxon>
        <taxon>Pseudoalteromonas</taxon>
    </lineage>
</organism>
<proteinExistence type="predicted"/>
<comment type="caution">
    <text evidence="1">The sequence shown here is derived from an EMBL/GenBank/DDBJ whole genome shotgun (WGS) entry which is preliminary data.</text>
</comment>
<dbReference type="RefSeq" id="WP_377122267.1">
    <property type="nucleotide sequence ID" value="NZ_JBHRSD010000011.1"/>
</dbReference>
<accession>A0ABV7CHU6</accession>
<evidence type="ECO:0000313" key="1">
    <source>
        <dbReference type="EMBL" id="MFC3032179.1"/>
    </source>
</evidence>
<name>A0ABV7CHU6_9GAMM</name>
<keyword evidence="2" id="KW-1185">Reference proteome</keyword>
<dbReference type="Proteomes" id="UP001595453">
    <property type="component" value="Unassembled WGS sequence"/>
</dbReference>
<evidence type="ECO:0008006" key="3">
    <source>
        <dbReference type="Google" id="ProtNLM"/>
    </source>
</evidence>
<gene>
    <name evidence="1" type="ORF">ACFOEE_06585</name>
</gene>
<sequence length="266" mass="30205">MLKILFYPSYPDKEFYAITHLINLNGYAATRDLNDDFDVAFLWQDATKLNCPEELEQACGKRKIINQACVDISKRHVETLHQQVFGYGCALDPTTAHGLGVEKPDANGVKGGKLVSLPLLAPQADKVYQQLIDSTVDGYQQEYRVAIVFDEIASVCLVRQQPATELLDHREQLPPEPVAVQKVFSTQEQRLILSFCACIRLDFGELDIVRCRHSQRIYILDANKTAAGYGMLNYFKWRAEDKKAVLKRIAECFAHHIECFLHANKD</sequence>
<dbReference type="EMBL" id="JBHRSD010000011">
    <property type="protein sequence ID" value="MFC3032179.1"/>
    <property type="molecule type" value="Genomic_DNA"/>
</dbReference>
<protein>
    <recommendedName>
        <fullName evidence="3">ATP-grasp domain-containing protein</fullName>
    </recommendedName>
</protein>
<evidence type="ECO:0000313" key="2">
    <source>
        <dbReference type="Proteomes" id="UP001595453"/>
    </source>
</evidence>
<reference evidence="2" key="1">
    <citation type="journal article" date="2019" name="Int. J. Syst. Evol. Microbiol.">
        <title>The Global Catalogue of Microorganisms (GCM) 10K type strain sequencing project: providing services to taxonomists for standard genome sequencing and annotation.</title>
        <authorList>
            <consortium name="The Broad Institute Genomics Platform"/>
            <consortium name="The Broad Institute Genome Sequencing Center for Infectious Disease"/>
            <person name="Wu L."/>
            <person name="Ma J."/>
        </authorList>
    </citation>
    <scope>NUCLEOTIDE SEQUENCE [LARGE SCALE GENOMIC DNA]</scope>
    <source>
        <strain evidence="2">KCTC 42730</strain>
    </source>
</reference>